<keyword evidence="1" id="KW-0540">Nuclease</keyword>
<proteinExistence type="predicted"/>
<feature type="non-terminal residue" evidence="1">
    <location>
        <position position="1"/>
    </location>
</feature>
<name>A0ABV1BDY5_9FIRM</name>
<comment type="caution">
    <text evidence="1">The sequence shown here is derived from an EMBL/GenBank/DDBJ whole genome shotgun (WGS) entry which is preliminary data.</text>
</comment>
<protein>
    <submittedName>
        <fullName evidence="1">RNA-guided endonuclease TnpB family protein</fullName>
    </submittedName>
</protein>
<dbReference type="EMBL" id="JBBMEJ010000004">
    <property type="protein sequence ID" value="MEQ2370389.1"/>
    <property type="molecule type" value="Genomic_DNA"/>
</dbReference>
<evidence type="ECO:0000313" key="1">
    <source>
        <dbReference type="EMBL" id="MEQ2370389.1"/>
    </source>
</evidence>
<keyword evidence="2" id="KW-1185">Reference proteome</keyword>
<dbReference type="GO" id="GO:0004519">
    <property type="term" value="F:endonuclease activity"/>
    <property type="evidence" value="ECO:0007669"/>
    <property type="project" value="UniProtKB-KW"/>
</dbReference>
<dbReference type="Proteomes" id="UP001473063">
    <property type="component" value="Unassembled WGS sequence"/>
</dbReference>
<accession>A0ABV1BDY5</accession>
<sequence>SPLSPEVEKRYAQPCNRKQRGLYRDGNRKYNADAVGAYNILRKYLSVSGAKKELSVTGLKTPEIIKVAV</sequence>
<organism evidence="1 2">
    <name type="scientific">Blautia aquisgranensis</name>
    <dbReference type="NCBI Taxonomy" id="3133153"/>
    <lineage>
        <taxon>Bacteria</taxon>
        <taxon>Bacillati</taxon>
        <taxon>Bacillota</taxon>
        <taxon>Clostridia</taxon>
        <taxon>Lachnospirales</taxon>
        <taxon>Lachnospiraceae</taxon>
        <taxon>Blautia</taxon>
    </lineage>
</organism>
<keyword evidence="1" id="KW-0378">Hydrolase</keyword>
<evidence type="ECO:0000313" key="2">
    <source>
        <dbReference type="Proteomes" id="UP001473063"/>
    </source>
</evidence>
<keyword evidence="1" id="KW-0255">Endonuclease</keyword>
<gene>
    <name evidence="1" type="ORF">WMO28_05400</name>
</gene>
<reference evidence="1 2" key="1">
    <citation type="submission" date="2024-03" db="EMBL/GenBank/DDBJ databases">
        <title>Human intestinal bacterial collection.</title>
        <authorList>
            <person name="Pauvert C."/>
            <person name="Hitch T.C.A."/>
            <person name="Clavel T."/>
        </authorList>
    </citation>
    <scope>NUCLEOTIDE SEQUENCE [LARGE SCALE GENOMIC DNA]</scope>
    <source>
        <strain evidence="1 2">CLA-JM-H16</strain>
    </source>
</reference>